<reference evidence="2 3" key="1">
    <citation type="submission" date="2023-07" db="EMBL/GenBank/DDBJ databases">
        <title>Genomic Encyclopedia of Type Strains, Phase IV (KMG-IV): sequencing the most valuable type-strain genomes for metagenomic binning, comparative biology and taxonomic classification.</title>
        <authorList>
            <person name="Goeker M."/>
        </authorList>
    </citation>
    <scope>NUCLEOTIDE SEQUENCE [LARGE SCALE GENOMIC DNA]</scope>
    <source>
        <strain evidence="2 3">DSM 46876</strain>
    </source>
</reference>
<dbReference type="AlphaFoldDB" id="A0AAJ1TGK2"/>
<evidence type="ECO:0000256" key="1">
    <source>
        <dbReference type="SAM" id="MobiDB-lite"/>
    </source>
</evidence>
<comment type="caution">
    <text evidence="2">The sequence shown here is derived from an EMBL/GenBank/DDBJ whole genome shotgun (WGS) entry which is preliminary data.</text>
</comment>
<name>A0AAJ1TGK2_9BACL</name>
<evidence type="ECO:0000313" key="3">
    <source>
        <dbReference type="Proteomes" id="UP001238450"/>
    </source>
</evidence>
<keyword evidence="3" id="KW-1185">Reference proteome</keyword>
<dbReference type="EMBL" id="JAUSUV010000012">
    <property type="protein sequence ID" value="MDQ0418473.1"/>
    <property type="molecule type" value="Genomic_DNA"/>
</dbReference>
<protein>
    <submittedName>
        <fullName evidence="2">Uncharacterized protein</fullName>
    </submittedName>
</protein>
<feature type="region of interest" description="Disordered" evidence="1">
    <location>
        <begin position="111"/>
        <end position="130"/>
    </location>
</feature>
<dbReference type="RefSeq" id="WP_307254214.1">
    <property type="nucleotide sequence ID" value="NZ_JAUSUV010000012.1"/>
</dbReference>
<accession>A0AAJ1TGK2</accession>
<dbReference type="Gene3D" id="1.10.10.60">
    <property type="entry name" value="Homeodomain-like"/>
    <property type="match status" value="1"/>
</dbReference>
<evidence type="ECO:0000313" key="2">
    <source>
        <dbReference type="EMBL" id="MDQ0418473.1"/>
    </source>
</evidence>
<gene>
    <name evidence="2" type="ORF">J2Z48_002665</name>
</gene>
<sequence>MKENQGRGRPAGTTKLTPDIQRKICDCLRMGNYMETAAAFVGIHKTTLYDWLKKGASAPASNQYRKFADAVGKAMSEAEMRDVALIAQSAKTNWQAAAWRLERKYPARWGRRTQHEVSGKDGNPIEVSSPKQMLVDRLEQLAKKREEKP</sequence>
<organism evidence="2 3">
    <name type="scientific">Croceifilum oryzae</name>
    <dbReference type="NCBI Taxonomy" id="1553429"/>
    <lineage>
        <taxon>Bacteria</taxon>
        <taxon>Bacillati</taxon>
        <taxon>Bacillota</taxon>
        <taxon>Bacilli</taxon>
        <taxon>Bacillales</taxon>
        <taxon>Thermoactinomycetaceae</taxon>
        <taxon>Croceifilum</taxon>
    </lineage>
</organism>
<dbReference type="Proteomes" id="UP001238450">
    <property type="component" value="Unassembled WGS sequence"/>
</dbReference>
<proteinExistence type="predicted"/>